<proteinExistence type="predicted"/>
<reference evidence="2 3" key="2">
    <citation type="submission" date="2024-05" db="EMBL/GenBank/DDBJ databases">
        <authorList>
            <person name="Chen Y."/>
            <person name="Shah S."/>
            <person name="Dougan E. K."/>
            <person name="Thang M."/>
            <person name="Chan C."/>
        </authorList>
    </citation>
    <scope>NUCLEOTIDE SEQUENCE [LARGE SCALE GENOMIC DNA]</scope>
</reference>
<reference evidence="1" key="1">
    <citation type="submission" date="2022-10" db="EMBL/GenBank/DDBJ databases">
        <authorList>
            <person name="Chen Y."/>
            <person name="Dougan E. K."/>
            <person name="Chan C."/>
            <person name="Rhodes N."/>
            <person name="Thang M."/>
        </authorList>
    </citation>
    <scope>NUCLEOTIDE SEQUENCE</scope>
</reference>
<organism evidence="1">
    <name type="scientific">Cladocopium goreaui</name>
    <dbReference type="NCBI Taxonomy" id="2562237"/>
    <lineage>
        <taxon>Eukaryota</taxon>
        <taxon>Sar</taxon>
        <taxon>Alveolata</taxon>
        <taxon>Dinophyceae</taxon>
        <taxon>Suessiales</taxon>
        <taxon>Symbiodiniaceae</taxon>
        <taxon>Cladocopium</taxon>
    </lineage>
</organism>
<keyword evidence="3" id="KW-1185">Reference proteome</keyword>
<evidence type="ECO:0000313" key="3">
    <source>
        <dbReference type="Proteomes" id="UP001152797"/>
    </source>
</evidence>
<dbReference type="Proteomes" id="UP001152797">
    <property type="component" value="Unassembled WGS sequence"/>
</dbReference>
<dbReference type="OrthoDB" id="406431at2759"/>
<dbReference type="AlphaFoldDB" id="A0A9P1FS44"/>
<name>A0A9P1FS44_9DINO</name>
<evidence type="ECO:0000313" key="1">
    <source>
        <dbReference type="EMBL" id="CAI3987514.1"/>
    </source>
</evidence>
<evidence type="ECO:0000313" key="2">
    <source>
        <dbReference type="EMBL" id="CAL4774826.1"/>
    </source>
</evidence>
<protein>
    <submittedName>
        <fullName evidence="1">Uncharacterized protein</fullName>
    </submittedName>
</protein>
<dbReference type="EMBL" id="CAMXCT030001175">
    <property type="protein sequence ID" value="CAL4774826.1"/>
    <property type="molecule type" value="Genomic_DNA"/>
</dbReference>
<dbReference type="EMBL" id="CAMXCT010001175">
    <property type="protein sequence ID" value="CAI3987514.1"/>
    <property type="molecule type" value="Genomic_DNA"/>
</dbReference>
<accession>A0A9P1FS44</accession>
<sequence>MRQDKSVAESSFFSEGIQEVEKFWLNEQPDHIQRLRLQREEFASTLPICWHEDAVPHFQNDTATFYSWSTPLTFGGAWTSRNCFVGLPTSQMTKELERYYRCSFLCDCCLANQTLEWLQW</sequence>
<comment type="caution">
    <text evidence="1">The sequence shown here is derived from an EMBL/GenBank/DDBJ whole genome shotgun (WGS) entry which is preliminary data.</text>
</comment>
<dbReference type="EMBL" id="CAMXCT020001175">
    <property type="protein sequence ID" value="CAL1140889.1"/>
    <property type="molecule type" value="Genomic_DNA"/>
</dbReference>
<gene>
    <name evidence="1" type="ORF">C1SCF055_LOCUS14778</name>
</gene>